<evidence type="ECO:0000313" key="2">
    <source>
        <dbReference type="Proteomes" id="UP000051335"/>
    </source>
</evidence>
<name>A0A0P9RC51_9PSED</name>
<evidence type="ECO:0000313" key="1">
    <source>
        <dbReference type="EMBL" id="KPX08979.1"/>
    </source>
</evidence>
<reference evidence="1 2" key="1">
    <citation type="submission" date="2015-09" db="EMBL/GenBank/DDBJ databases">
        <title>Genome announcement of multiple Pseudomonas syringae strains.</title>
        <authorList>
            <person name="Thakur S."/>
            <person name="Wang P.W."/>
            <person name="Gong Y."/>
            <person name="Weir B.S."/>
            <person name="Guttman D.S."/>
        </authorList>
    </citation>
    <scope>NUCLEOTIDE SEQUENCE [LARGE SCALE GENOMIC DNA]</scope>
    <source>
        <strain evidence="1 2">ICMP17001</strain>
    </source>
</reference>
<dbReference type="RefSeq" id="WP_046236154.1">
    <property type="nucleotide sequence ID" value="NZ_LJQC01000132.1"/>
</dbReference>
<sequence length="122" mass="13279">MDQKSTRPIPKFENAEEFKITRNRPATIILPAYPPDEVLPAYVGIGIYRTEATGAPAHTVETAPFQQPVAGIETRFELTLEEMSYIAGPNIKSLILGERYAAQSGEGGFPADIKSPPYTVVG</sequence>
<organism evidence="1 2">
    <name type="scientific">Pseudomonas syringae pv. coryli</name>
    <dbReference type="NCBI Taxonomy" id="317659"/>
    <lineage>
        <taxon>Bacteria</taxon>
        <taxon>Pseudomonadati</taxon>
        <taxon>Pseudomonadota</taxon>
        <taxon>Gammaproteobacteria</taxon>
        <taxon>Pseudomonadales</taxon>
        <taxon>Pseudomonadaceae</taxon>
        <taxon>Pseudomonas</taxon>
    </lineage>
</organism>
<dbReference type="Proteomes" id="UP000051335">
    <property type="component" value="Unassembled WGS sequence"/>
</dbReference>
<comment type="caution">
    <text evidence="1">The sequence shown here is derived from an EMBL/GenBank/DDBJ whole genome shotgun (WGS) entry which is preliminary data.</text>
</comment>
<accession>A0A0P9RC51</accession>
<keyword evidence="2" id="KW-1185">Reference proteome</keyword>
<dbReference type="EMBL" id="LJQC01000132">
    <property type="protein sequence ID" value="KPX08979.1"/>
    <property type="molecule type" value="Genomic_DNA"/>
</dbReference>
<dbReference type="AlphaFoldDB" id="A0A0P9RC51"/>
<gene>
    <name evidence="1" type="ORF">ALO75_00899</name>
</gene>
<protein>
    <submittedName>
        <fullName evidence="1">Uncharacterized protein</fullName>
    </submittedName>
</protein>
<dbReference type="PATRIC" id="fig|317659.3.peg.1543"/>
<proteinExistence type="predicted"/>